<feature type="coiled-coil region" evidence="1">
    <location>
        <begin position="235"/>
        <end position="262"/>
    </location>
</feature>
<accession>A0A6A6MVR4</accession>
<keyword evidence="1" id="KW-0175">Coiled coil</keyword>
<evidence type="ECO:0000256" key="1">
    <source>
        <dbReference type="SAM" id="Coils"/>
    </source>
</evidence>
<proteinExistence type="predicted"/>
<evidence type="ECO:0000256" key="2">
    <source>
        <dbReference type="SAM" id="MobiDB-lite"/>
    </source>
</evidence>
<evidence type="ECO:0000313" key="4">
    <source>
        <dbReference type="Proteomes" id="UP000467840"/>
    </source>
</evidence>
<reference evidence="3 4" key="1">
    <citation type="journal article" date="2020" name="Mol. Plant">
        <title>The Chromosome-Based Rubber Tree Genome Provides New Insights into Spurge Genome Evolution and Rubber Biosynthesis.</title>
        <authorList>
            <person name="Liu J."/>
            <person name="Shi C."/>
            <person name="Shi C.C."/>
            <person name="Li W."/>
            <person name="Zhang Q.J."/>
            <person name="Zhang Y."/>
            <person name="Li K."/>
            <person name="Lu H.F."/>
            <person name="Shi C."/>
            <person name="Zhu S.T."/>
            <person name="Xiao Z.Y."/>
            <person name="Nan H."/>
            <person name="Yue Y."/>
            <person name="Zhu X.G."/>
            <person name="Wu Y."/>
            <person name="Hong X.N."/>
            <person name="Fan G.Y."/>
            <person name="Tong Y."/>
            <person name="Zhang D."/>
            <person name="Mao C.L."/>
            <person name="Liu Y.L."/>
            <person name="Hao S.J."/>
            <person name="Liu W.Q."/>
            <person name="Lv M.Q."/>
            <person name="Zhang H.B."/>
            <person name="Liu Y."/>
            <person name="Hu-Tang G.R."/>
            <person name="Wang J.P."/>
            <person name="Wang J.H."/>
            <person name="Sun Y.H."/>
            <person name="Ni S.B."/>
            <person name="Chen W.B."/>
            <person name="Zhang X.C."/>
            <person name="Jiao Y.N."/>
            <person name="Eichler E.E."/>
            <person name="Li G.H."/>
            <person name="Liu X."/>
            <person name="Gao L.Z."/>
        </authorList>
    </citation>
    <scope>NUCLEOTIDE SEQUENCE [LARGE SCALE GENOMIC DNA]</scope>
    <source>
        <strain evidence="4">cv. GT1</strain>
        <tissue evidence="3">Leaf</tissue>
    </source>
</reference>
<comment type="caution">
    <text evidence="3">The sequence shown here is derived from an EMBL/GenBank/DDBJ whole genome shotgun (WGS) entry which is preliminary data.</text>
</comment>
<dbReference type="EMBL" id="JAAGAX010000004">
    <property type="protein sequence ID" value="KAF2317177.1"/>
    <property type="molecule type" value="Genomic_DNA"/>
</dbReference>
<sequence length="273" mass="31379">MINLIVLQHNAKKDSKTNAKTTHVQPQKRKSSITNSWNTQQCPNGLINEDETIQENLEFHNNLQSPFSNNAQEDPELNDSSDIEVLLNHEKFEVLLYLQIYGIWAKERSCQKSSMKKINVGKGEELPKKFNEKNQCIDDGELEYFCGTIARNSDLTPLEYANWRKVPKDKKEMIWKVVQQNINEIQAENEANNVEFEDNAPIKGDILSQVLGSEKNGRVHGMGFGVSSRMLKKDNINVIQQLQEVNNENMQLKENFAILHVRRIINLKNSMLA</sequence>
<organism evidence="3 4">
    <name type="scientific">Hevea brasiliensis</name>
    <name type="common">Para rubber tree</name>
    <name type="synonym">Siphonia brasiliensis</name>
    <dbReference type="NCBI Taxonomy" id="3981"/>
    <lineage>
        <taxon>Eukaryota</taxon>
        <taxon>Viridiplantae</taxon>
        <taxon>Streptophyta</taxon>
        <taxon>Embryophyta</taxon>
        <taxon>Tracheophyta</taxon>
        <taxon>Spermatophyta</taxon>
        <taxon>Magnoliopsida</taxon>
        <taxon>eudicotyledons</taxon>
        <taxon>Gunneridae</taxon>
        <taxon>Pentapetalae</taxon>
        <taxon>rosids</taxon>
        <taxon>fabids</taxon>
        <taxon>Malpighiales</taxon>
        <taxon>Euphorbiaceae</taxon>
        <taxon>Crotonoideae</taxon>
        <taxon>Micrandreae</taxon>
        <taxon>Hevea</taxon>
    </lineage>
</organism>
<feature type="region of interest" description="Disordered" evidence="2">
    <location>
        <begin position="13"/>
        <end position="40"/>
    </location>
</feature>
<gene>
    <name evidence="3" type="ORF">GH714_014836</name>
</gene>
<evidence type="ECO:0000313" key="3">
    <source>
        <dbReference type="EMBL" id="KAF2317177.1"/>
    </source>
</evidence>
<name>A0A6A6MVR4_HEVBR</name>
<dbReference type="Proteomes" id="UP000467840">
    <property type="component" value="Chromosome 6"/>
</dbReference>
<dbReference type="AlphaFoldDB" id="A0A6A6MVR4"/>
<keyword evidence="4" id="KW-1185">Reference proteome</keyword>
<protein>
    <submittedName>
        <fullName evidence="3">Uncharacterized protein</fullName>
    </submittedName>
</protein>